<protein>
    <submittedName>
        <fullName evidence="1">SAM-dependent methyltransferase</fullName>
    </submittedName>
</protein>
<sequence>MKLSKRLKQIDDMVADDYDHIWDCCCDHGFLGAALLTRHAAPNIHFVDIVPELMQNVATRLEQFFSNSASTWHTHCLDVAALPLETYSGRHLVIIAGVGGDLMTRFINALQVQYSHLDIDFLICPVYQQYAVRKQLNMLNLSLLDEVLIEDNQRFYEVILLSSHPVASFESSEQISLVGKRIWDASTPQQEKIAQQYLTKTLQHYQRMLLSQSEIIQPIIKAYQSVCINTLFKD</sequence>
<dbReference type="PANTHER" id="PTHR38451:SF1">
    <property type="entry name" value="TRNA (ADENINE(22)-N(1))-METHYLTRANSFERASE"/>
    <property type="match status" value="1"/>
</dbReference>
<dbReference type="PIRSF" id="PIRSF028234">
    <property type="entry name" value="UCP028234"/>
    <property type="match status" value="1"/>
</dbReference>
<dbReference type="OrthoDB" id="6862131at2"/>
<dbReference type="eggNOG" id="COG2384">
    <property type="taxonomic scope" value="Bacteria"/>
</dbReference>
<proteinExistence type="predicted"/>
<dbReference type="InterPro" id="IPR029063">
    <property type="entry name" value="SAM-dependent_MTases_sf"/>
</dbReference>
<reference evidence="1 2" key="1">
    <citation type="journal article" date="2012" name="Science">
        <title>Ecological populations of bacteria act as socially cohesive units of antibiotic production and resistance.</title>
        <authorList>
            <person name="Cordero O.X."/>
            <person name="Wildschutte H."/>
            <person name="Kirkup B."/>
            <person name="Proehl S."/>
            <person name="Ngo L."/>
            <person name="Hussain F."/>
            <person name="Le Roux F."/>
            <person name="Mincer T."/>
            <person name="Polz M.F."/>
        </authorList>
    </citation>
    <scope>NUCLEOTIDE SEQUENCE [LARGE SCALE GENOMIC DNA]</scope>
    <source>
        <strain evidence="1 2">1S-45</strain>
    </source>
</reference>
<evidence type="ECO:0000313" key="2">
    <source>
        <dbReference type="Proteomes" id="UP000094070"/>
    </source>
</evidence>
<evidence type="ECO:0000313" key="1">
    <source>
        <dbReference type="EMBL" id="OEF24131.1"/>
    </source>
</evidence>
<accession>A0A1E5E0W9</accession>
<name>A0A1E5E0W9_9VIBR</name>
<keyword evidence="1" id="KW-0489">Methyltransferase</keyword>
<dbReference type="InterPro" id="IPR016876">
    <property type="entry name" value="UCP028234"/>
</dbReference>
<keyword evidence="1" id="KW-0808">Transferase</keyword>
<dbReference type="Pfam" id="PF12847">
    <property type="entry name" value="Methyltransf_18"/>
    <property type="match status" value="1"/>
</dbReference>
<keyword evidence="2" id="KW-1185">Reference proteome</keyword>
<dbReference type="GO" id="GO:0032259">
    <property type="term" value="P:methylation"/>
    <property type="evidence" value="ECO:0007669"/>
    <property type="project" value="UniProtKB-KW"/>
</dbReference>
<dbReference type="Proteomes" id="UP000094070">
    <property type="component" value="Unassembled WGS sequence"/>
</dbReference>
<comment type="caution">
    <text evidence="1">The sequence shown here is derived from an EMBL/GenBank/DDBJ whole genome shotgun (WGS) entry which is preliminary data.</text>
</comment>
<gene>
    <name evidence="1" type="ORF">A1QC_10840</name>
</gene>
<dbReference type="STRING" id="1188252.A1QC_10840"/>
<dbReference type="Gene3D" id="3.40.50.150">
    <property type="entry name" value="Vaccinia Virus protein VP39"/>
    <property type="match status" value="1"/>
</dbReference>
<dbReference type="FunFam" id="3.40.50.150:FF:000442">
    <property type="entry name" value="tRNA (Adenine22-N1)-methyltransferase TrmK"/>
    <property type="match status" value="1"/>
</dbReference>
<dbReference type="GO" id="GO:0008168">
    <property type="term" value="F:methyltransferase activity"/>
    <property type="evidence" value="ECO:0007669"/>
    <property type="project" value="UniProtKB-KW"/>
</dbReference>
<dbReference type="SUPFAM" id="SSF53335">
    <property type="entry name" value="S-adenosyl-L-methionine-dependent methyltransferases"/>
    <property type="match status" value="1"/>
</dbReference>
<dbReference type="EMBL" id="AJYK02000081">
    <property type="protein sequence ID" value="OEF24131.1"/>
    <property type="molecule type" value="Genomic_DNA"/>
</dbReference>
<dbReference type="RefSeq" id="WP_017025032.1">
    <property type="nucleotide sequence ID" value="NZ_AJYK02000081.1"/>
</dbReference>
<organism evidence="1 2">
    <name type="scientific">Vibrio rumoiensis 1S-45</name>
    <dbReference type="NCBI Taxonomy" id="1188252"/>
    <lineage>
        <taxon>Bacteria</taxon>
        <taxon>Pseudomonadati</taxon>
        <taxon>Pseudomonadota</taxon>
        <taxon>Gammaproteobacteria</taxon>
        <taxon>Vibrionales</taxon>
        <taxon>Vibrionaceae</taxon>
        <taxon>Vibrio</taxon>
    </lineage>
</organism>
<dbReference type="AlphaFoldDB" id="A0A1E5E0W9"/>
<dbReference type="PANTHER" id="PTHR38451">
    <property type="entry name" value="TRNA (ADENINE(22)-N(1))-METHYLTRANSFERASE"/>
    <property type="match status" value="1"/>
</dbReference>